<reference evidence="15 16" key="1">
    <citation type="submission" date="2021-07" db="EMBL/GenBank/DDBJ databases">
        <authorList>
            <person name="Imarazene B."/>
            <person name="Zahm M."/>
            <person name="Klopp C."/>
            <person name="Cabau C."/>
            <person name="Beille S."/>
            <person name="Jouanno E."/>
            <person name="Castinel A."/>
            <person name="Lluch J."/>
            <person name="Gil L."/>
            <person name="Kuchtly C."/>
            <person name="Lopez Roques C."/>
            <person name="Donnadieu C."/>
            <person name="Parrinello H."/>
            <person name="Journot L."/>
            <person name="Du K."/>
            <person name="Schartl M."/>
            <person name="Retaux S."/>
            <person name="Guiguen Y."/>
        </authorList>
    </citation>
    <scope>NUCLEOTIDE SEQUENCE [LARGE SCALE GENOMIC DNA]</scope>
    <source>
        <strain evidence="15">Pach_M1</strain>
        <tissue evidence="15">Testis</tissue>
    </source>
</reference>
<feature type="transmembrane region" description="Helical" evidence="13">
    <location>
        <begin position="183"/>
        <end position="202"/>
    </location>
</feature>
<dbReference type="GO" id="GO:0005886">
    <property type="term" value="C:plasma membrane"/>
    <property type="evidence" value="ECO:0007669"/>
    <property type="project" value="UniProtKB-SubCell"/>
</dbReference>
<dbReference type="Pfam" id="PF00001">
    <property type="entry name" value="7tm_1"/>
    <property type="match status" value="1"/>
</dbReference>
<dbReference type="InterPro" id="IPR000276">
    <property type="entry name" value="GPCR_Rhodpsn"/>
</dbReference>
<dbReference type="GO" id="GO:0016492">
    <property type="term" value="F:G protein-coupled neurotensin receptor activity"/>
    <property type="evidence" value="ECO:0007669"/>
    <property type="project" value="InterPro"/>
</dbReference>
<protein>
    <submittedName>
        <fullName evidence="15">Neurotensin receptor type 1-like</fullName>
    </submittedName>
</protein>
<keyword evidence="3 12" id="KW-0812">Transmembrane</keyword>
<keyword evidence="8" id="KW-1015">Disulfide bond</keyword>
<evidence type="ECO:0000256" key="10">
    <source>
        <dbReference type="ARBA" id="ARBA00023224"/>
    </source>
</evidence>
<name>A0A8T2LFY4_ASTMX</name>
<evidence type="ECO:0000256" key="6">
    <source>
        <dbReference type="ARBA" id="ARBA00023136"/>
    </source>
</evidence>
<dbReference type="PANTHER" id="PTHR24243">
    <property type="entry name" value="G-PROTEIN COUPLED RECEPTOR"/>
    <property type="match status" value="1"/>
</dbReference>
<comment type="similarity">
    <text evidence="12">Belongs to the G-protein coupled receptor 1 family.</text>
</comment>
<keyword evidence="4 13" id="KW-1133">Transmembrane helix</keyword>
<comment type="caution">
    <text evidence="15">The sequence shown here is derived from an EMBL/GenBank/DDBJ whole genome shotgun (WGS) entry which is preliminary data.</text>
</comment>
<proteinExistence type="inferred from homology"/>
<evidence type="ECO:0000256" key="4">
    <source>
        <dbReference type="ARBA" id="ARBA00022989"/>
    </source>
</evidence>
<dbReference type="PANTHER" id="PTHR24243:SF9">
    <property type="entry name" value="NEUROTENSIN RECEPTOR TYPE 1"/>
    <property type="match status" value="1"/>
</dbReference>
<evidence type="ECO:0000313" key="15">
    <source>
        <dbReference type="EMBL" id="KAG9270369.1"/>
    </source>
</evidence>
<evidence type="ECO:0000259" key="14">
    <source>
        <dbReference type="PROSITE" id="PS50262"/>
    </source>
</evidence>
<dbReference type="EMBL" id="JAICCE010000012">
    <property type="protein sequence ID" value="KAG9270369.1"/>
    <property type="molecule type" value="Genomic_DNA"/>
</dbReference>
<evidence type="ECO:0000256" key="1">
    <source>
        <dbReference type="ARBA" id="ARBA00004651"/>
    </source>
</evidence>
<keyword evidence="11" id="KW-0449">Lipoprotein</keyword>
<feature type="transmembrane region" description="Helical" evidence="13">
    <location>
        <begin position="96"/>
        <end position="119"/>
    </location>
</feature>
<keyword evidence="9 12" id="KW-0675">Receptor</keyword>
<evidence type="ECO:0000313" key="16">
    <source>
        <dbReference type="Proteomes" id="UP000752171"/>
    </source>
</evidence>
<comment type="subcellular location">
    <subcellularLocation>
        <location evidence="1">Cell membrane</location>
        <topology evidence="1">Multi-pass membrane protein</topology>
    </subcellularLocation>
</comment>
<keyword evidence="5 12" id="KW-0297">G-protein coupled receptor</keyword>
<dbReference type="PROSITE" id="PS00237">
    <property type="entry name" value="G_PROTEIN_RECEP_F1_1"/>
    <property type="match status" value="1"/>
</dbReference>
<dbReference type="PRINTS" id="PR00237">
    <property type="entry name" value="GPCRRHODOPSN"/>
</dbReference>
<dbReference type="OrthoDB" id="9835116at2759"/>
<evidence type="ECO:0000256" key="2">
    <source>
        <dbReference type="ARBA" id="ARBA00022475"/>
    </source>
</evidence>
<organism evidence="15 16">
    <name type="scientific">Astyanax mexicanus</name>
    <name type="common">Blind cave fish</name>
    <name type="synonym">Astyanax fasciatus mexicanus</name>
    <dbReference type="NCBI Taxonomy" id="7994"/>
    <lineage>
        <taxon>Eukaryota</taxon>
        <taxon>Metazoa</taxon>
        <taxon>Chordata</taxon>
        <taxon>Craniata</taxon>
        <taxon>Vertebrata</taxon>
        <taxon>Euteleostomi</taxon>
        <taxon>Actinopterygii</taxon>
        <taxon>Neopterygii</taxon>
        <taxon>Teleostei</taxon>
        <taxon>Ostariophysi</taxon>
        <taxon>Characiformes</taxon>
        <taxon>Characoidei</taxon>
        <taxon>Acestrorhamphidae</taxon>
        <taxon>Acestrorhamphinae</taxon>
        <taxon>Astyanax</taxon>
    </lineage>
</organism>
<keyword evidence="6 13" id="KW-0472">Membrane</keyword>
<evidence type="ECO:0000256" key="7">
    <source>
        <dbReference type="ARBA" id="ARBA00023139"/>
    </source>
</evidence>
<evidence type="ECO:0000256" key="9">
    <source>
        <dbReference type="ARBA" id="ARBA00023170"/>
    </source>
</evidence>
<gene>
    <name evidence="15" type="primary">NTSR1</name>
    <name evidence="15" type="ORF">AMEX_G15313</name>
</gene>
<dbReference type="AlphaFoldDB" id="A0A8T2LFY4"/>
<evidence type="ECO:0000256" key="12">
    <source>
        <dbReference type="RuleBase" id="RU000688"/>
    </source>
</evidence>
<evidence type="ECO:0000256" key="5">
    <source>
        <dbReference type="ARBA" id="ARBA00023040"/>
    </source>
</evidence>
<dbReference type="Gene3D" id="1.20.1070.10">
    <property type="entry name" value="Rhodopsin 7-helix transmembrane proteins"/>
    <property type="match status" value="1"/>
</dbReference>
<evidence type="ECO:0000256" key="8">
    <source>
        <dbReference type="ARBA" id="ARBA00023157"/>
    </source>
</evidence>
<sequence length="434" mass="49118">MTVNATLQRVRDELSSFPSRALQHAPLFRGNYTLALLVNATGAGPQQDLDVNTDLYSRVAVTVLYALLFALGLFGNSTALYIFFRRRAVRHLQGAVHYHLASLAVSDLLVLALCMPVELYNFIWIHHPWAFGQAACRSFYLLRDGCAYASSLSVTSLSVERYVALCHPLRAKSVLSRGRTRRVILALWAASLLLASPMLFTMGERHVGEERICTTIVSSSTAKLVLQVRELRFNFAGLVLMRASFIIMFLKVNALLSFAVPMLVISTMNGLIGRQLQQIPNETLLPTYSYQTTSCIKIESGRMRSLRHGVKVLRVLVIAFVVCWLPYHARRLMFCYVTEWTSALYDFYHYFYMVTNVLFYMSSAINPILYNLVSSSYRQIFFSTIGYFCWSSRKLKVKGNNRSLQFPHQALTTLATPCNSQHTISSTDVMETIN</sequence>
<feature type="transmembrane region" description="Helical" evidence="13">
    <location>
        <begin position="63"/>
        <end position="84"/>
    </location>
</feature>
<dbReference type="Proteomes" id="UP000752171">
    <property type="component" value="Unassembled WGS sequence"/>
</dbReference>
<dbReference type="SUPFAM" id="SSF81321">
    <property type="entry name" value="Family A G protein-coupled receptor-like"/>
    <property type="match status" value="1"/>
</dbReference>
<keyword evidence="7" id="KW-0564">Palmitate</keyword>
<feature type="domain" description="G-protein coupled receptors family 1 profile" evidence="14">
    <location>
        <begin position="75"/>
        <end position="370"/>
    </location>
</feature>
<dbReference type="PRINTS" id="PR01479">
    <property type="entry name" value="NEUROTENSINR"/>
</dbReference>
<evidence type="ECO:0000256" key="11">
    <source>
        <dbReference type="ARBA" id="ARBA00023288"/>
    </source>
</evidence>
<dbReference type="InterPro" id="IPR003984">
    <property type="entry name" value="NT_rcpt"/>
</dbReference>
<accession>A0A8T2LFY4</accession>
<keyword evidence="10 12" id="KW-0807">Transducer</keyword>
<dbReference type="InterPro" id="IPR017452">
    <property type="entry name" value="GPCR_Rhodpsn_7TM"/>
</dbReference>
<dbReference type="PROSITE" id="PS50262">
    <property type="entry name" value="G_PROTEIN_RECEP_F1_2"/>
    <property type="match status" value="1"/>
</dbReference>
<keyword evidence="2" id="KW-1003">Cell membrane</keyword>
<evidence type="ECO:0000256" key="13">
    <source>
        <dbReference type="SAM" id="Phobius"/>
    </source>
</evidence>
<feature type="transmembrane region" description="Helical" evidence="13">
    <location>
        <begin position="349"/>
        <end position="373"/>
    </location>
</feature>
<evidence type="ECO:0000256" key="3">
    <source>
        <dbReference type="ARBA" id="ARBA00022692"/>
    </source>
</evidence>
<feature type="transmembrane region" description="Helical" evidence="13">
    <location>
        <begin position="312"/>
        <end position="329"/>
    </location>
</feature>